<keyword evidence="15 19" id="KW-0472">Membrane</keyword>
<keyword evidence="8" id="KW-1003">Cell membrane</keyword>
<dbReference type="PANTHER" id="PTHR46382">
    <property type="entry name" value="PHOSPHATIDATE CYTIDYLYLTRANSFERASE"/>
    <property type="match status" value="1"/>
</dbReference>
<comment type="similarity">
    <text evidence="5 18">Belongs to the CDS family.</text>
</comment>
<evidence type="ECO:0000256" key="9">
    <source>
        <dbReference type="ARBA" id="ARBA00022516"/>
    </source>
</evidence>
<evidence type="ECO:0000256" key="12">
    <source>
        <dbReference type="ARBA" id="ARBA00022695"/>
    </source>
</evidence>
<evidence type="ECO:0000256" key="10">
    <source>
        <dbReference type="ARBA" id="ARBA00022679"/>
    </source>
</evidence>
<evidence type="ECO:0000256" key="19">
    <source>
        <dbReference type="SAM" id="Phobius"/>
    </source>
</evidence>
<evidence type="ECO:0000256" key="3">
    <source>
        <dbReference type="ARBA" id="ARBA00005119"/>
    </source>
</evidence>
<evidence type="ECO:0000256" key="7">
    <source>
        <dbReference type="ARBA" id="ARBA00019373"/>
    </source>
</evidence>
<comment type="caution">
    <text evidence="20">The sequence shown here is derived from an EMBL/GenBank/DDBJ whole genome shotgun (WGS) entry which is preliminary data.</text>
</comment>
<name>A0AB36RA20_9HYPH</name>
<evidence type="ECO:0000256" key="17">
    <source>
        <dbReference type="ARBA" id="ARBA00023264"/>
    </source>
</evidence>
<dbReference type="InterPro" id="IPR000374">
    <property type="entry name" value="PC_trans"/>
</dbReference>
<keyword evidence="9" id="KW-0444">Lipid biosynthesis</keyword>
<evidence type="ECO:0000256" key="16">
    <source>
        <dbReference type="ARBA" id="ARBA00023209"/>
    </source>
</evidence>
<keyword evidence="12 18" id="KW-0548">Nucleotidyltransferase</keyword>
<comment type="pathway">
    <text evidence="4">Lipid metabolism.</text>
</comment>
<evidence type="ECO:0000256" key="6">
    <source>
        <dbReference type="ARBA" id="ARBA00012487"/>
    </source>
</evidence>
<comment type="catalytic activity">
    <reaction evidence="1 18">
        <text>a 1,2-diacyl-sn-glycero-3-phosphate + CTP + H(+) = a CDP-1,2-diacyl-sn-glycerol + diphosphate</text>
        <dbReference type="Rhea" id="RHEA:16229"/>
        <dbReference type="ChEBI" id="CHEBI:15378"/>
        <dbReference type="ChEBI" id="CHEBI:33019"/>
        <dbReference type="ChEBI" id="CHEBI:37563"/>
        <dbReference type="ChEBI" id="CHEBI:58332"/>
        <dbReference type="ChEBI" id="CHEBI:58608"/>
        <dbReference type="EC" id="2.7.7.41"/>
    </reaction>
</comment>
<evidence type="ECO:0000256" key="14">
    <source>
        <dbReference type="ARBA" id="ARBA00023098"/>
    </source>
</evidence>
<evidence type="ECO:0000256" key="8">
    <source>
        <dbReference type="ARBA" id="ARBA00022475"/>
    </source>
</evidence>
<sequence>MSNLQLRVISAIVLAVVTLGLTWLGGLPFRLLCAAMSILIFYEWTRMCRPVAATGLGLLPDALLLVFVVALVAGLPASWLLLLGAVMVVVTVVVGSMRQTGQWDPSGLAYAAISGLSLALLRDGDHPGLVAILFLFAVVWATDISAYFVGRAVGGPKLAPSISPGKTQSGALGGAVGGVVAGLLLAAAAGAGNLAVLGVVALVLSIVAQAGDLFESWVKRRHDRKDSGTLIPGHGGVMDRVDGLVAAAFALYVIGWISATADHPAQGLFPA</sequence>
<feature type="transmembrane region" description="Helical" evidence="19">
    <location>
        <begin position="12"/>
        <end position="42"/>
    </location>
</feature>
<evidence type="ECO:0000256" key="18">
    <source>
        <dbReference type="RuleBase" id="RU003938"/>
    </source>
</evidence>
<feature type="transmembrane region" description="Helical" evidence="19">
    <location>
        <begin position="62"/>
        <end position="95"/>
    </location>
</feature>
<comment type="subcellular location">
    <subcellularLocation>
        <location evidence="2">Cell membrane</location>
        <topology evidence="2">Multi-pass membrane protein</topology>
    </subcellularLocation>
</comment>
<evidence type="ECO:0000313" key="20">
    <source>
        <dbReference type="EMBL" id="PAQ01294.1"/>
    </source>
</evidence>
<keyword evidence="14" id="KW-0443">Lipid metabolism</keyword>
<feature type="transmembrane region" description="Helical" evidence="19">
    <location>
        <begin position="170"/>
        <end position="188"/>
    </location>
</feature>
<dbReference type="Proteomes" id="UP000216215">
    <property type="component" value="Unassembled WGS sequence"/>
</dbReference>
<keyword evidence="16" id="KW-0594">Phospholipid biosynthesis</keyword>
<keyword evidence="11 18" id="KW-0812">Transmembrane</keyword>
<keyword evidence="10 18" id="KW-0808">Transferase</keyword>
<evidence type="ECO:0000256" key="4">
    <source>
        <dbReference type="ARBA" id="ARBA00005189"/>
    </source>
</evidence>
<dbReference type="Pfam" id="PF01148">
    <property type="entry name" value="CTP_transf_1"/>
    <property type="match status" value="1"/>
</dbReference>
<evidence type="ECO:0000256" key="5">
    <source>
        <dbReference type="ARBA" id="ARBA00010185"/>
    </source>
</evidence>
<comment type="pathway">
    <text evidence="3 18">Phospholipid metabolism; CDP-diacylglycerol biosynthesis; CDP-diacylglycerol from sn-glycerol 3-phosphate: step 3/3.</text>
</comment>
<keyword evidence="17" id="KW-1208">Phospholipid metabolism</keyword>
<gene>
    <name evidence="20" type="ORF">CIT25_14530</name>
</gene>
<evidence type="ECO:0000256" key="11">
    <source>
        <dbReference type="ARBA" id="ARBA00022692"/>
    </source>
</evidence>
<feature type="transmembrane region" description="Helical" evidence="19">
    <location>
        <begin position="128"/>
        <end position="149"/>
    </location>
</feature>
<dbReference type="RefSeq" id="WP_095485250.1">
    <property type="nucleotide sequence ID" value="NZ_CP088151.1"/>
</dbReference>
<evidence type="ECO:0000256" key="1">
    <source>
        <dbReference type="ARBA" id="ARBA00001698"/>
    </source>
</evidence>
<dbReference type="GO" id="GO:0004605">
    <property type="term" value="F:phosphatidate cytidylyltransferase activity"/>
    <property type="evidence" value="ECO:0007669"/>
    <property type="project" value="UniProtKB-EC"/>
</dbReference>
<dbReference type="AlphaFoldDB" id="A0AB36RA20"/>
<accession>A0AB36RA20</accession>
<dbReference type="GO" id="GO:0005886">
    <property type="term" value="C:plasma membrane"/>
    <property type="evidence" value="ECO:0007669"/>
    <property type="project" value="UniProtKB-SubCell"/>
</dbReference>
<organism evidence="20 21">
    <name type="scientific">Mesorhizobium mediterraneum</name>
    <dbReference type="NCBI Taxonomy" id="43617"/>
    <lineage>
        <taxon>Bacteria</taxon>
        <taxon>Pseudomonadati</taxon>
        <taxon>Pseudomonadota</taxon>
        <taxon>Alphaproteobacteria</taxon>
        <taxon>Hyphomicrobiales</taxon>
        <taxon>Phyllobacteriaceae</taxon>
        <taxon>Mesorhizobium</taxon>
    </lineage>
</organism>
<evidence type="ECO:0000256" key="2">
    <source>
        <dbReference type="ARBA" id="ARBA00004651"/>
    </source>
</evidence>
<dbReference type="GO" id="GO:0016024">
    <property type="term" value="P:CDP-diacylglycerol biosynthetic process"/>
    <property type="evidence" value="ECO:0007669"/>
    <property type="project" value="TreeGrafter"/>
</dbReference>
<evidence type="ECO:0000256" key="13">
    <source>
        <dbReference type="ARBA" id="ARBA00022989"/>
    </source>
</evidence>
<dbReference type="PANTHER" id="PTHR46382:SF1">
    <property type="entry name" value="PHOSPHATIDATE CYTIDYLYLTRANSFERASE"/>
    <property type="match status" value="1"/>
</dbReference>
<proteinExistence type="inferred from homology"/>
<evidence type="ECO:0000313" key="21">
    <source>
        <dbReference type="Proteomes" id="UP000216215"/>
    </source>
</evidence>
<keyword evidence="21" id="KW-1185">Reference proteome</keyword>
<keyword evidence="13 19" id="KW-1133">Transmembrane helix</keyword>
<dbReference type="EC" id="2.7.7.41" evidence="6 18"/>
<feature type="transmembrane region" description="Helical" evidence="19">
    <location>
        <begin position="194"/>
        <end position="214"/>
    </location>
</feature>
<evidence type="ECO:0000256" key="15">
    <source>
        <dbReference type="ARBA" id="ARBA00023136"/>
    </source>
</evidence>
<dbReference type="PROSITE" id="PS01315">
    <property type="entry name" value="CDS"/>
    <property type="match status" value="1"/>
</dbReference>
<reference evidence="21" key="1">
    <citation type="submission" date="2017-08" db="EMBL/GenBank/DDBJ databases">
        <title>Mesorhizobium wenxinae sp. nov., a novel rhizobial species isolated from root nodules of chickpea (Cicer arietinum L.).</title>
        <authorList>
            <person name="Zhang J."/>
        </authorList>
    </citation>
    <scope>NUCLEOTIDE SEQUENCE [LARGE SCALE GENOMIC DNA]</scope>
    <source>
        <strain evidence="21">USDA 3392</strain>
    </source>
</reference>
<protein>
    <recommendedName>
        <fullName evidence="7 18">Phosphatidate cytidylyltransferase</fullName>
        <ecNumber evidence="6 18">2.7.7.41</ecNumber>
    </recommendedName>
</protein>
<dbReference type="EMBL" id="NPKI01000017">
    <property type="protein sequence ID" value="PAQ01294.1"/>
    <property type="molecule type" value="Genomic_DNA"/>
</dbReference>